<feature type="transmembrane region" description="Helical" evidence="1">
    <location>
        <begin position="133"/>
        <end position="152"/>
    </location>
</feature>
<gene>
    <name evidence="2" type="ORF">CA2015_3637</name>
</gene>
<dbReference type="InterPro" id="IPR043148">
    <property type="entry name" value="TagF_C"/>
</dbReference>
<proteinExistence type="predicted"/>
<dbReference type="OrthoDB" id="863394at2"/>
<evidence type="ECO:0000313" key="3">
    <source>
        <dbReference type="Proteomes" id="UP000036520"/>
    </source>
</evidence>
<evidence type="ECO:0000313" key="2">
    <source>
        <dbReference type="EMBL" id="AKP53014.1"/>
    </source>
</evidence>
<dbReference type="STRING" id="320787.CA2015_3637"/>
<keyword evidence="1" id="KW-0812">Transmembrane</keyword>
<evidence type="ECO:0008006" key="4">
    <source>
        <dbReference type="Google" id="ProtNLM"/>
    </source>
</evidence>
<dbReference type="EMBL" id="CP012040">
    <property type="protein sequence ID" value="AKP53014.1"/>
    <property type="molecule type" value="Genomic_DNA"/>
</dbReference>
<keyword evidence="1" id="KW-1133">Transmembrane helix</keyword>
<sequence>MRINKIKMVYQGLHVDLNRNTIPDKRNFGTILLKFIKACLSMKFYGISTFKQKHLFFFNTNNQFEALKNIYKELNANAFAYYHGYDLGLVSNDRLKRYPFWISYFFSLYAYFFDYQLIKKINDKLKSKNSNTAIKYIACITLGHYYLNLFILKALRPNYLWLSNDHSYNNVGFLFASKVQNISSIYIQHASVSSIFPSLRFDYSFLDGEIANKTYDDIGICGTKVFLYGIPKMDGWINKYTSNAKIKNILICVNEMDDLKKFENLIDLLLQNNYLVYLRKHPYLDYKFRNEDKVEIKSQKSFMEALAGIDMMIGGDSNVHLEAAITNIPSIYFSTSHLWDYYGFLKFGLFTIATKDVNEIVQSIENYTSSDEVYLRAKSFCESIGTSYQNKTTRKIIDEVNNF</sequence>
<keyword evidence="1" id="KW-0472">Membrane</keyword>
<dbReference type="Gene3D" id="3.40.50.12580">
    <property type="match status" value="1"/>
</dbReference>
<dbReference type="RefSeq" id="WP_048643170.1">
    <property type="nucleotide sequence ID" value="NZ_CP012040.1"/>
</dbReference>
<organism evidence="2 3">
    <name type="scientific">Cyclobacterium amurskyense</name>
    <dbReference type="NCBI Taxonomy" id="320787"/>
    <lineage>
        <taxon>Bacteria</taxon>
        <taxon>Pseudomonadati</taxon>
        <taxon>Bacteroidota</taxon>
        <taxon>Cytophagia</taxon>
        <taxon>Cytophagales</taxon>
        <taxon>Cyclobacteriaceae</taxon>
        <taxon>Cyclobacterium</taxon>
    </lineage>
</organism>
<dbReference type="Proteomes" id="UP000036520">
    <property type="component" value="Chromosome"/>
</dbReference>
<feature type="transmembrane region" description="Helical" evidence="1">
    <location>
        <begin position="98"/>
        <end position="113"/>
    </location>
</feature>
<keyword evidence="3" id="KW-1185">Reference proteome</keyword>
<name>A0A0H4PFM5_9BACT</name>
<dbReference type="AlphaFoldDB" id="A0A0H4PFM5"/>
<protein>
    <recommendedName>
        <fullName evidence="4">CDP-glycerol:poly(Glycerophosphate) glycerophosphotransferase</fullName>
    </recommendedName>
</protein>
<dbReference type="SUPFAM" id="SSF53756">
    <property type="entry name" value="UDP-Glycosyltransferase/glycogen phosphorylase"/>
    <property type="match status" value="1"/>
</dbReference>
<dbReference type="KEGG" id="camu:CA2015_3637"/>
<reference evidence="2 3" key="1">
    <citation type="submission" date="2015-07" db="EMBL/GenBank/DDBJ databases">
        <authorList>
            <person name="Kim K.M."/>
        </authorList>
    </citation>
    <scope>NUCLEOTIDE SEQUENCE [LARGE SCALE GENOMIC DNA]</scope>
    <source>
        <strain evidence="2 3">KCTC 12363</strain>
    </source>
</reference>
<accession>A0A0H4PFM5</accession>
<evidence type="ECO:0000256" key="1">
    <source>
        <dbReference type="SAM" id="Phobius"/>
    </source>
</evidence>